<name>A0AA39XSS7_9PEZI</name>
<gene>
    <name evidence="2" type="ORF">B0T16DRAFT_462469</name>
</gene>
<feature type="compositionally biased region" description="Basic and acidic residues" evidence="1">
    <location>
        <begin position="332"/>
        <end position="352"/>
    </location>
</feature>
<evidence type="ECO:0000313" key="3">
    <source>
        <dbReference type="Proteomes" id="UP001174936"/>
    </source>
</evidence>
<feature type="compositionally biased region" description="Polar residues" evidence="1">
    <location>
        <begin position="69"/>
        <end position="85"/>
    </location>
</feature>
<feature type="compositionally biased region" description="Basic and acidic residues" evidence="1">
    <location>
        <begin position="439"/>
        <end position="463"/>
    </location>
</feature>
<dbReference type="Proteomes" id="UP001174936">
    <property type="component" value="Unassembled WGS sequence"/>
</dbReference>
<proteinExistence type="predicted"/>
<feature type="region of interest" description="Disordered" evidence="1">
    <location>
        <begin position="306"/>
        <end position="463"/>
    </location>
</feature>
<comment type="caution">
    <text evidence="2">The sequence shown here is derived from an EMBL/GenBank/DDBJ whole genome shotgun (WGS) entry which is preliminary data.</text>
</comment>
<dbReference type="EMBL" id="JAULSV010000007">
    <property type="protein sequence ID" value="KAK0638712.1"/>
    <property type="molecule type" value="Genomic_DNA"/>
</dbReference>
<dbReference type="AlphaFoldDB" id="A0AA39XSS7"/>
<evidence type="ECO:0000256" key="1">
    <source>
        <dbReference type="SAM" id="MobiDB-lite"/>
    </source>
</evidence>
<feature type="compositionally biased region" description="Acidic residues" evidence="1">
    <location>
        <begin position="395"/>
        <end position="413"/>
    </location>
</feature>
<feature type="compositionally biased region" description="Basic and acidic residues" evidence="1">
    <location>
        <begin position="379"/>
        <end position="394"/>
    </location>
</feature>
<feature type="region of interest" description="Disordered" evidence="1">
    <location>
        <begin position="66"/>
        <end position="96"/>
    </location>
</feature>
<evidence type="ECO:0000313" key="2">
    <source>
        <dbReference type="EMBL" id="KAK0638712.1"/>
    </source>
</evidence>
<accession>A0AA39XSS7</accession>
<reference evidence="2" key="1">
    <citation type="submission" date="2023-06" db="EMBL/GenBank/DDBJ databases">
        <title>Genome-scale phylogeny and comparative genomics of the fungal order Sordariales.</title>
        <authorList>
            <consortium name="Lawrence Berkeley National Laboratory"/>
            <person name="Hensen N."/>
            <person name="Bonometti L."/>
            <person name="Westerberg I."/>
            <person name="Brannstrom I.O."/>
            <person name="Guillou S."/>
            <person name="Cros-Aarteil S."/>
            <person name="Calhoun S."/>
            <person name="Haridas S."/>
            <person name="Kuo A."/>
            <person name="Mondo S."/>
            <person name="Pangilinan J."/>
            <person name="Riley R."/>
            <person name="Labutti K."/>
            <person name="Andreopoulos B."/>
            <person name="Lipzen A."/>
            <person name="Chen C."/>
            <person name="Yanf M."/>
            <person name="Daum C."/>
            <person name="Ng V."/>
            <person name="Clum A."/>
            <person name="Steindorff A."/>
            <person name="Ohm R."/>
            <person name="Martin F."/>
            <person name="Silar P."/>
            <person name="Natvig D."/>
            <person name="Lalanne C."/>
            <person name="Gautier V."/>
            <person name="Ament-Velasquez S.L."/>
            <person name="Kruys A."/>
            <person name="Hutchinson M.I."/>
            <person name="Powell A.J."/>
            <person name="Barry K."/>
            <person name="Miller A.N."/>
            <person name="Grigoriev I.V."/>
            <person name="Debuchy R."/>
            <person name="Gladieux P."/>
            <person name="Thoren M.H."/>
            <person name="Johannesson H."/>
        </authorList>
    </citation>
    <scope>NUCLEOTIDE SEQUENCE</scope>
    <source>
        <strain evidence="2">SMH2532-1</strain>
    </source>
</reference>
<keyword evidence="3" id="KW-1185">Reference proteome</keyword>
<organism evidence="2 3">
    <name type="scientific">Cercophora newfieldiana</name>
    <dbReference type="NCBI Taxonomy" id="92897"/>
    <lineage>
        <taxon>Eukaryota</taxon>
        <taxon>Fungi</taxon>
        <taxon>Dikarya</taxon>
        <taxon>Ascomycota</taxon>
        <taxon>Pezizomycotina</taxon>
        <taxon>Sordariomycetes</taxon>
        <taxon>Sordariomycetidae</taxon>
        <taxon>Sordariales</taxon>
        <taxon>Lasiosphaeriaceae</taxon>
        <taxon>Cercophora</taxon>
    </lineage>
</organism>
<sequence>MAANTLPKVSFYSFLDAWMQYQSWTFETNQLKMRMQSNQDASLDIWLQLLRVPMDSLSEMRAIIRETTGKNPEGNSPAQEVNAESSDGEHPPLSPADKVRSLMQKCNLEYEQCMTHYTESKKVLDSIHDDATKMRDILLAADKANIDLHLSLGVSMPVFTVLDNPIQPPSPISLPDQVFTLVDTSPRHAYQLRRGYPALRSSVKALLSSIEVRKVLRDQTCELVGAVSKGFVGMLKHWHSDIKTQGGSLCHHMAIHLSILRGQLESLRSVELDGGLGLYNGVNALLEFVVLFQKLLREADPPMLPGLLGNQQGGQGVETSEQGVQEVEQDPQEAKQKPQNDDEDLLEVKQESESADEDVVGVKRERQSDDEDLRKVKRERQSDDRDLPRIKQESQSDDDEDLPMDEPEVSSDPEDLKKFMKEEARRKRQALRMRLQESQSKDEDLVKVNPEPERDDEGKLDTL</sequence>
<feature type="compositionally biased region" description="Basic and acidic residues" evidence="1">
    <location>
        <begin position="414"/>
        <end position="425"/>
    </location>
</feature>
<protein>
    <submittedName>
        <fullName evidence="2">Uncharacterized protein</fullName>
    </submittedName>
</protein>